<evidence type="ECO:0008006" key="6">
    <source>
        <dbReference type="Google" id="ProtNLM"/>
    </source>
</evidence>
<dbReference type="EMBL" id="VAHF01000001">
    <property type="protein sequence ID" value="TXG74213.1"/>
    <property type="molecule type" value="Genomic_DNA"/>
</dbReference>
<name>A0A5C7IYD0_9ROSI</name>
<dbReference type="Pfam" id="PF00201">
    <property type="entry name" value="UDPGT"/>
    <property type="match status" value="1"/>
</dbReference>
<keyword evidence="5" id="KW-1185">Reference proteome</keyword>
<dbReference type="GO" id="GO:0080043">
    <property type="term" value="F:quercetin 3-O-glucosyltransferase activity"/>
    <property type="evidence" value="ECO:0007669"/>
    <property type="project" value="TreeGrafter"/>
</dbReference>
<comment type="similarity">
    <text evidence="1">Belongs to the UDP-glycosyltransferase family.</text>
</comment>
<evidence type="ECO:0000256" key="2">
    <source>
        <dbReference type="ARBA" id="ARBA00022676"/>
    </source>
</evidence>
<dbReference type="GO" id="GO:0080044">
    <property type="term" value="F:quercetin 7-O-glucosyltransferase activity"/>
    <property type="evidence" value="ECO:0007669"/>
    <property type="project" value="TreeGrafter"/>
</dbReference>
<gene>
    <name evidence="4" type="ORF">EZV62_002792</name>
</gene>
<dbReference type="PANTHER" id="PTHR11926:SF1047">
    <property type="entry name" value="UDP-GLUCOSE IRIDOID GLUCOSYLTRANSFERASE-LIKE ISOFORM X1"/>
    <property type="match status" value="1"/>
</dbReference>
<evidence type="ECO:0000256" key="3">
    <source>
        <dbReference type="ARBA" id="ARBA00022679"/>
    </source>
</evidence>
<dbReference type="PANTHER" id="PTHR11926">
    <property type="entry name" value="GLUCOSYL/GLUCURONOSYL TRANSFERASES"/>
    <property type="match status" value="1"/>
</dbReference>
<dbReference type="InterPro" id="IPR002213">
    <property type="entry name" value="UDP_glucos_trans"/>
</dbReference>
<evidence type="ECO:0000313" key="4">
    <source>
        <dbReference type="EMBL" id="TXG74213.1"/>
    </source>
</evidence>
<evidence type="ECO:0000256" key="1">
    <source>
        <dbReference type="ARBA" id="ARBA00009995"/>
    </source>
</evidence>
<proteinExistence type="inferred from homology"/>
<dbReference type="FunFam" id="3.40.50.2000:FF:000120">
    <property type="entry name" value="UDP-glycosyltransferase 76C1"/>
    <property type="match status" value="1"/>
</dbReference>
<dbReference type="Proteomes" id="UP000323000">
    <property type="component" value="Chromosome 1"/>
</dbReference>
<reference evidence="5" key="1">
    <citation type="journal article" date="2019" name="Gigascience">
        <title>De novo genome assembly of the endangered Acer yangbiense, a plant species with extremely small populations endemic to Yunnan Province, China.</title>
        <authorList>
            <person name="Yang J."/>
            <person name="Wariss H.M."/>
            <person name="Tao L."/>
            <person name="Zhang R."/>
            <person name="Yun Q."/>
            <person name="Hollingsworth P."/>
            <person name="Dao Z."/>
            <person name="Luo G."/>
            <person name="Guo H."/>
            <person name="Ma Y."/>
            <person name="Sun W."/>
        </authorList>
    </citation>
    <scope>NUCLEOTIDE SEQUENCE [LARGE SCALE GENOMIC DNA]</scope>
    <source>
        <strain evidence="5">cv. Malutang</strain>
    </source>
</reference>
<keyword evidence="3" id="KW-0808">Transferase</keyword>
<keyword evidence="2" id="KW-0328">Glycosyltransferase</keyword>
<dbReference type="Gene3D" id="3.40.50.2000">
    <property type="entry name" value="Glycogen Phosphorylase B"/>
    <property type="match status" value="2"/>
</dbReference>
<dbReference type="CDD" id="cd03784">
    <property type="entry name" value="GT1_Gtf-like"/>
    <property type="match status" value="1"/>
</dbReference>
<evidence type="ECO:0000313" key="5">
    <source>
        <dbReference type="Proteomes" id="UP000323000"/>
    </source>
</evidence>
<organism evidence="4 5">
    <name type="scientific">Acer yangbiense</name>
    <dbReference type="NCBI Taxonomy" id="1000413"/>
    <lineage>
        <taxon>Eukaryota</taxon>
        <taxon>Viridiplantae</taxon>
        <taxon>Streptophyta</taxon>
        <taxon>Embryophyta</taxon>
        <taxon>Tracheophyta</taxon>
        <taxon>Spermatophyta</taxon>
        <taxon>Magnoliopsida</taxon>
        <taxon>eudicotyledons</taxon>
        <taxon>Gunneridae</taxon>
        <taxon>Pentapetalae</taxon>
        <taxon>rosids</taxon>
        <taxon>malvids</taxon>
        <taxon>Sapindales</taxon>
        <taxon>Sapindaceae</taxon>
        <taxon>Hippocastanoideae</taxon>
        <taxon>Acereae</taxon>
        <taxon>Acer</taxon>
    </lineage>
</organism>
<dbReference type="SUPFAM" id="SSF53756">
    <property type="entry name" value="UDP-Glycosyltransferase/glycogen phosphorylase"/>
    <property type="match status" value="1"/>
</dbReference>
<dbReference type="OrthoDB" id="5835829at2759"/>
<protein>
    <recommendedName>
        <fullName evidence="6">Glycosyltransferase</fullName>
    </recommendedName>
</protein>
<dbReference type="AlphaFoldDB" id="A0A5C7IYD0"/>
<accession>A0A5C7IYD0</accession>
<sequence length="449" mass="50656">MEINQKSSRVVFMLYPFQGHINPMLQLATILHSRGFSITLVHPQFNSPNPSNHPEFTFIPISDNLSESKVSTGDIFSIVPALNKNCEAPFKQCIEQLLKADDHHDRISCIIYDGLMFFAQSVADHFKLPGISVRTSPAVTILAFAVFPRLHEQGYISLIDLMSQDLAPEIESLRLKELAAFMRENTTEGMLELRAALTDSLKKSSAMIVNTMNFLEQEAVKIIQEMFPASSIFTTGPFHKLAPSISNSLLKEDTNCISWLNQQSPKSVIYVSFGSMASIDEKELLETAWGLADSEQPFLWVIRPGMVRDSKGMELLPKSFKERVGKRGFIVEWAPQKEVLEHEAVGGFWTHCGWNSILESICEGVPMLCRPFFGDQNLNVRYVCNVWNVGLELESGKMEKAIRKLMVDREGEEMRKRAKHLKQKVDMSLKEGGSSYNSLNDLAEKILSF</sequence>
<comment type="caution">
    <text evidence="4">The sequence shown here is derived from an EMBL/GenBank/DDBJ whole genome shotgun (WGS) entry which is preliminary data.</text>
</comment>
<dbReference type="FunFam" id="3.40.50.2000:FF:000040">
    <property type="entry name" value="UDP-glycosyltransferase 76C1"/>
    <property type="match status" value="1"/>
</dbReference>